<evidence type="ECO:0000313" key="2">
    <source>
        <dbReference type="EMBL" id="CDS17579.1"/>
    </source>
</evidence>
<dbReference type="SMART" id="SM00391">
    <property type="entry name" value="MBD"/>
    <property type="match status" value="1"/>
</dbReference>
<reference evidence="2" key="2">
    <citation type="submission" date="2014-06" db="EMBL/GenBank/DDBJ databases">
        <authorList>
            <person name="Aslett M."/>
        </authorList>
    </citation>
    <scope>NUCLEOTIDE SEQUENCE</scope>
</reference>
<protein>
    <submittedName>
        <fullName evidence="2 4">Methyl CpG binding domain protein 2</fullName>
    </submittedName>
</protein>
<proteinExistence type="predicted"/>
<dbReference type="InterPro" id="IPR016177">
    <property type="entry name" value="DNA-bd_dom_sf"/>
</dbReference>
<dbReference type="Gene3D" id="3.30.890.10">
    <property type="entry name" value="Methyl-cpg-binding Protein 2, Chain A"/>
    <property type="match status" value="1"/>
</dbReference>
<dbReference type="InterPro" id="IPR025884">
    <property type="entry name" value="MeCpG-bd_2/3_C_dom"/>
</dbReference>
<accession>A0A068WIZ0</accession>
<dbReference type="WBParaSite" id="EgrG_001033700">
    <property type="protein sequence ID" value="EgrG_001033700"/>
    <property type="gene ID" value="EgrG_001033700"/>
</dbReference>
<sequence>MATHPKYVSQSPLSVNKQIAQNMMFQKVTINHAVPITQKSASALPVGWKREEILRPDGLNSGKTVVIYVSPNGMKIQTQKELQNALGDKFDISSFDWRTGKFSSSLLKHRIPNSGDQNSVKSSFFRSITSSECKTEDVEYDWFQRNTTPNFPEPVIVLNHNDSNRSDKSPVKESLKQLFSERRLSDRYAVDHRDGKTLIRSTLPPGIESAGVPGYNKSQLLQNLIVSLSSKHGPITGQERTVEQNPCAMLNQNQPYVKNFVITDEDIRKQYQRVKDIRDRLQAARKVCPEFFFDLSLSRWLQTAIKPSVSNFTIDASDTPSTLYIQFVHIVVGNRFVCVRRH</sequence>
<gene>
    <name evidence="4" type="primary">EGR_02905</name>
    <name evidence="2" type="ORF">EgrG_001033700</name>
</gene>
<reference evidence="2 3" key="1">
    <citation type="journal article" date="2013" name="Nature">
        <title>The genomes of four tapeworm species reveal adaptations to parasitism.</title>
        <authorList>
            <person name="Tsai I.J."/>
            <person name="Zarowiecki M."/>
            <person name="Holroyd N."/>
            <person name="Garciarrubio A."/>
            <person name="Sanchez-Flores A."/>
            <person name="Brooks K.L."/>
            <person name="Tracey A."/>
            <person name="Bobes R.J."/>
            <person name="Fragoso G."/>
            <person name="Sciutto E."/>
            <person name="Aslett M."/>
            <person name="Beasley H."/>
            <person name="Bennett H.M."/>
            <person name="Cai J."/>
            <person name="Camicia F."/>
            <person name="Clark R."/>
            <person name="Cucher M."/>
            <person name="De Silva N."/>
            <person name="Day T.A."/>
            <person name="Deplazes P."/>
            <person name="Estrada K."/>
            <person name="Fernandez C."/>
            <person name="Holland P.W."/>
            <person name="Hou J."/>
            <person name="Hu S."/>
            <person name="Huckvale T."/>
            <person name="Hung S.S."/>
            <person name="Kamenetzky L."/>
            <person name="Keane J.A."/>
            <person name="Kiss F."/>
            <person name="Koziol U."/>
            <person name="Lambert O."/>
            <person name="Liu K."/>
            <person name="Luo X."/>
            <person name="Luo Y."/>
            <person name="Macchiaroli N."/>
            <person name="Nichol S."/>
            <person name="Paps J."/>
            <person name="Parkinson J."/>
            <person name="Pouchkina-Stantcheva N."/>
            <person name="Riddiford N."/>
            <person name="Rosenzvit M."/>
            <person name="Salinas G."/>
            <person name="Wasmuth J.D."/>
            <person name="Zamanian M."/>
            <person name="Zheng Y."/>
            <person name="Cai X."/>
            <person name="Soberon X."/>
            <person name="Olson P.D."/>
            <person name="Laclette J.P."/>
            <person name="Brehm K."/>
            <person name="Berriman M."/>
            <person name="Garciarrubio A."/>
            <person name="Bobes R.J."/>
            <person name="Fragoso G."/>
            <person name="Sanchez-Flores A."/>
            <person name="Estrada K."/>
            <person name="Cevallos M.A."/>
            <person name="Morett E."/>
            <person name="Gonzalez V."/>
            <person name="Portillo T."/>
            <person name="Ochoa-Leyva A."/>
            <person name="Jose M.V."/>
            <person name="Sciutto E."/>
            <person name="Landa A."/>
            <person name="Jimenez L."/>
            <person name="Valdes V."/>
            <person name="Carrero J.C."/>
            <person name="Larralde C."/>
            <person name="Morales-Montor J."/>
            <person name="Limon-Lason J."/>
            <person name="Soberon X."/>
            <person name="Laclette J.P."/>
        </authorList>
    </citation>
    <scope>NUCLEOTIDE SEQUENCE [LARGE SCALE GENOMIC DNA]</scope>
</reference>
<evidence type="ECO:0000313" key="4">
    <source>
        <dbReference type="WBParaSite" id="EgrG_001033700"/>
    </source>
</evidence>
<dbReference type="SUPFAM" id="SSF54171">
    <property type="entry name" value="DNA-binding domain"/>
    <property type="match status" value="1"/>
</dbReference>
<reference evidence="4" key="3">
    <citation type="submission" date="2020-10" db="UniProtKB">
        <authorList>
            <consortium name="WormBaseParasite"/>
        </authorList>
    </citation>
    <scope>IDENTIFICATION</scope>
</reference>
<dbReference type="EMBL" id="LK028577">
    <property type="protein sequence ID" value="CDS17579.1"/>
    <property type="molecule type" value="Genomic_DNA"/>
</dbReference>
<evidence type="ECO:0000259" key="1">
    <source>
        <dbReference type="PROSITE" id="PS50982"/>
    </source>
</evidence>
<dbReference type="GO" id="GO:0003677">
    <property type="term" value="F:DNA binding"/>
    <property type="evidence" value="ECO:0007669"/>
    <property type="project" value="InterPro"/>
</dbReference>
<dbReference type="Proteomes" id="UP000492820">
    <property type="component" value="Unassembled WGS sequence"/>
</dbReference>
<organism evidence="2">
    <name type="scientific">Echinococcus granulosus</name>
    <name type="common">Hydatid tapeworm</name>
    <dbReference type="NCBI Taxonomy" id="6210"/>
    <lineage>
        <taxon>Eukaryota</taxon>
        <taxon>Metazoa</taxon>
        <taxon>Spiralia</taxon>
        <taxon>Lophotrochozoa</taxon>
        <taxon>Platyhelminthes</taxon>
        <taxon>Cestoda</taxon>
        <taxon>Eucestoda</taxon>
        <taxon>Cyclophyllidea</taxon>
        <taxon>Taeniidae</taxon>
        <taxon>Echinococcus</taxon>
        <taxon>Echinococcus granulosus group</taxon>
    </lineage>
</organism>
<dbReference type="AlphaFoldDB" id="A0A068WIZ0"/>
<dbReference type="OrthoDB" id="10072024at2759"/>
<dbReference type="InterPro" id="IPR001739">
    <property type="entry name" value="Methyl_CpG_DNA-bd"/>
</dbReference>
<feature type="domain" description="MBD" evidence="1">
    <location>
        <begin position="34"/>
        <end position="102"/>
    </location>
</feature>
<dbReference type="Pfam" id="PF14048">
    <property type="entry name" value="MBD_C"/>
    <property type="match status" value="1"/>
</dbReference>
<dbReference type="PROSITE" id="PS50982">
    <property type="entry name" value="MBD"/>
    <property type="match status" value="1"/>
</dbReference>
<dbReference type="Pfam" id="PF01429">
    <property type="entry name" value="MBD"/>
    <property type="match status" value="1"/>
</dbReference>
<evidence type="ECO:0000313" key="3">
    <source>
        <dbReference type="Proteomes" id="UP000492820"/>
    </source>
</evidence>
<name>A0A068WIZ0_ECHGR</name>